<dbReference type="EMBL" id="JADWDC010000124">
    <property type="protein sequence ID" value="MCC0179854.1"/>
    <property type="molecule type" value="Genomic_DNA"/>
</dbReference>
<accession>A0A964BU46</accession>
<dbReference type="RefSeq" id="WP_229642950.1">
    <property type="nucleotide sequence ID" value="NZ_JADWDC010000124.1"/>
</dbReference>
<dbReference type="Proteomes" id="UP000729733">
    <property type="component" value="Unassembled WGS sequence"/>
</dbReference>
<comment type="caution">
    <text evidence="1">The sequence shown here is derived from an EMBL/GenBank/DDBJ whole genome shotgun (WGS) entry which is preliminary data.</text>
</comment>
<evidence type="ECO:0000313" key="2">
    <source>
        <dbReference type="Proteomes" id="UP000729733"/>
    </source>
</evidence>
<reference evidence="1" key="1">
    <citation type="journal article" date="2021" name="Antonie Van Leeuwenhoek">
        <title>Draft genome and description of Waterburya agarophytonicola gen. nov. sp. nov. (Pleurocapsales, Cyanobacteria): a seaweed symbiont.</title>
        <authorList>
            <person name="Bonthond G."/>
            <person name="Shalygin S."/>
            <person name="Bayer T."/>
            <person name="Weinberger F."/>
        </authorList>
    </citation>
    <scope>NUCLEOTIDE SEQUENCE</scope>
    <source>
        <strain evidence="1">KI4</strain>
    </source>
</reference>
<organism evidence="1 2">
    <name type="scientific">Waterburya agarophytonicola KI4</name>
    <dbReference type="NCBI Taxonomy" id="2874699"/>
    <lineage>
        <taxon>Bacteria</taxon>
        <taxon>Bacillati</taxon>
        <taxon>Cyanobacteriota</taxon>
        <taxon>Cyanophyceae</taxon>
        <taxon>Pleurocapsales</taxon>
        <taxon>Hyellaceae</taxon>
        <taxon>Waterburya</taxon>
        <taxon>Waterburya agarophytonicola</taxon>
    </lineage>
</organism>
<name>A0A964BU46_9CYAN</name>
<sequence length="82" mass="9229">MQSIKLNSHIGSDGILRLDIPVDVKNADIEVVVTVKNINSEPEKVTKSAWSPDFFTKTAGAWVGEPLKRELQGEYENREELF</sequence>
<gene>
    <name evidence="1" type="ORF">I4641_23225</name>
</gene>
<evidence type="ECO:0000313" key="1">
    <source>
        <dbReference type="EMBL" id="MCC0179854.1"/>
    </source>
</evidence>
<protein>
    <submittedName>
        <fullName evidence="1">Uncharacterized protein</fullName>
    </submittedName>
</protein>
<dbReference type="AlphaFoldDB" id="A0A964BU46"/>
<proteinExistence type="predicted"/>
<keyword evidence="2" id="KW-1185">Reference proteome</keyword>